<dbReference type="Proteomes" id="UP000275256">
    <property type="component" value="Unassembled WGS sequence"/>
</dbReference>
<name>A0A3M0GHS9_9ACTN</name>
<feature type="transmembrane region" description="Helical" evidence="1">
    <location>
        <begin position="125"/>
        <end position="144"/>
    </location>
</feature>
<organism evidence="2 3">
    <name type="scientific">Tessaracoccus antarcticus</name>
    <dbReference type="NCBI Taxonomy" id="2479848"/>
    <lineage>
        <taxon>Bacteria</taxon>
        <taxon>Bacillati</taxon>
        <taxon>Actinomycetota</taxon>
        <taxon>Actinomycetes</taxon>
        <taxon>Propionibacteriales</taxon>
        <taxon>Propionibacteriaceae</taxon>
        <taxon>Tessaracoccus</taxon>
    </lineage>
</organism>
<evidence type="ECO:0000313" key="2">
    <source>
        <dbReference type="EMBL" id="RMB62212.1"/>
    </source>
</evidence>
<protein>
    <submittedName>
        <fullName evidence="2">Uncharacterized protein</fullName>
    </submittedName>
</protein>
<dbReference type="AlphaFoldDB" id="A0A3M0GHS9"/>
<sequence length="146" mass="15291">MMRWAVCVWVLTTVAVLSTGWRRHSKDGARTRLATGAATGLVGGATGLTGPLAVLLHLSGRDGAERTRANIAVFLSLLSVLMPPLRVLSEVLGPLQASIGLALLPGYALTTAVRQALFRPGNERFFRVVAHVAVAAAGVAGMPVRQ</sequence>
<reference evidence="2 3" key="1">
    <citation type="submission" date="2018-10" db="EMBL/GenBank/DDBJ databases">
        <title>Tessaracoccus antarcticuss sp. nov., isolated from sediment.</title>
        <authorList>
            <person name="Zhou L.Y."/>
            <person name="Du Z.J."/>
        </authorList>
    </citation>
    <scope>NUCLEOTIDE SEQUENCE [LARGE SCALE GENOMIC DNA]</scope>
    <source>
        <strain evidence="2 3">JDX10</strain>
    </source>
</reference>
<keyword evidence="3" id="KW-1185">Reference proteome</keyword>
<proteinExistence type="predicted"/>
<comment type="caution">
    <text evidence="2">The sequence shown here is derived from an EMBL/GenBank/DDBJ whole genome shotgun (WGS) entry which is preliminary data.</text>
</comment>
<feature type="transmembrane region" description="Helical" evidence="1">
    <location>
        <begin position="38"/>
        <end position="58"/>
    </location>
</feature>
<feature type="transmembrane region" description="Helical" evidence="1">
    <location>
        <begin position="95"/>
        <end position="113"/>
    </location>
</feature>
<keyword evidence="1" id="KW-0472">Membrane</keyword>
<gene>
    <name evidence="2" type="ORF">EAX62_06520</name>
</gene>
<keyword evidence="1" id="KW-1133">Transmembrane helix</keyword>
<evidence type="ECO:0000313" key="3">
    <source>
        <dbReference type="Proteomes" id="UP000275256"/>
    </source>
</evidence>
<accession>A0A3M0GHS9</accession>
<keyword evidence="1" id="KW-0812">Transmembrane</keyword>
<feature type="transmembrane region" description="Helical" evidence="1">
    <location>
        <begin position="70"/>
        <end position="89"/>
    </location>
</feature>
<dbReference type="EMBL" id="REFW01000001">
    <property type="protein sequence ID" value="RMB62212.1"/>
    <property type="molecule type" value="Genomic_DNA"/>
</dbReference>
<evidence type="ECO:0000256" key="1">
    <source>
        <dbReference type="SAM" id="Phobius"/>
    </source>
</evidence>